<name>A0A820G8V4_9BILA</name>
<proteinExistence type="predicted"/>
<gene>
    <name evidence="1" type="ORF">UXM345_LOCUS31915</name>
</gene>
<dbReference type="Gene3D" id="3.30.420.10">
    <property type="entry name" value="Ribonuclease H-like superfamily/Ribonuclease H"/>
    <property type="match status" value="1"/>
</dbReference>
<organism evidence="1 2">
    <name type="scientific">Rotaria magnacalcarata</name>
    <dbReference type="NCBI Taxonomy" id="392030"/>
    <lineage>
        <taxon>Eukaryota</taxon>
        <taxon>Metazoa</taxon>
        <taxon>Spiralia</taxon>
        <taxon>Gnathifera</taxon>
        <taxon>Rotifera</taxon>
        <taxon>Eurotatoria</taxon>
        <taxon>Bdelloidea</taxon>
        <taxon>Philodinida</taxon>
        <taxon>Philodinidae</taxon>
        <taxon>Rotaria</taxon>
    </lineage>
</organism>
<reference evidence="1" key="1">
    <citation type="submission" date="2021-02" db="EMBL/GenBank/DDBJ databases">
        <authorList>
            <person name="Nowell W R."/>
        </authorList>
    </citation>
    <scope>NUCLEOTIDE SEQUENCE</scope>
</reference>
<dbReference type="GO" id="GO:0003676">
    <property type="term" value="F:nucleic acid binding"/>
    <property type="evidence" value="ECO:0007669"/>
    <property type="project" value="InterPro"/>
</dbReference>
<protein>
    <submittedName>
        <fullName evidence="1">Uncharacterized protein</fullName>
    </submittedName>
</protein>
<evidence type="ECO:0000313" key="1">
    <source>
        <dbReference type="EMBL" id="CAF4272925.1"/>
    </source>
</evidence>
<feature type="non-terminal residue" evidence="1">
    <location>
        <position position="1"/>
    </location>
</feature>
<dbReference type="AlphaFoldDB" id="A0A820G8V4"/>
<evidence type="ECO:0000313" key="2">
    <source>
        <dbReference type="Proteomes" id="UP000663842"/>
    </source>
</evidence>
<dbReference type="Proteomes" id="UP000663842">
    <property type="component" value="Unassembled WGS sequence"/>
</dbReference>
<accession>A0A820G8V4</accession>
<sequence>MKTIRESRDAQVKQEEEKRLRIQSVSPIQPTNISHEKQSILISSTTYAVNTIQPKASRKMSGRPSIQLSEEADDEIRFQFHLLLAEKIYPSIAILVERLLSAYKDFPVHSETTLRRHIHRLGFTYQMTSKAKVLLDNNSFVAQRACNFHKINELRKADALMLFYDEILIDEAAQEFDVQIMRLPVRYCSLNSIEFTWTALKYYIRKNYTNFIMSNVYELAAEFIAGFDDTAAQDAIRHAEKLEMTNKTADDL</sequence>
<comment type="caution">
    <text evidence="1">The sequence shown here is derived from an EMBL/GenBank/DDBJ whole genome shotgun (WGS) entry which is preliminary data.</text>
</comment>
<dbReference type="EMBL" id="CAJOBF010009322">
    <property type="protein sequence ID" value="CAF4272925.1"/>
    <property type="molecule type" value="Genomic_DNA"/>
</dbReference>
<dbReference type="InterPro" id="IPR036397">
    <property type="entry name" value="RNaseH_sf"/>
</dbReference>